<sequence length="115" mass="12454">MAPTGALQGEPLTGTRPLPGTRQHKADHRGYASSKWASSTAQKPQSGKMGGPEGPPAATAAETPADVMRKLSWEMVEAKRRHPDSHGERAWKKLGGHSLHVKVNITLNNQWSSLR</sequence>
<keyword evidence="3" id="KW-1185">Reference proteome</keyword>
<evidence type="ECO:0000313" key="2">
    <source>
        <dbReference type="EMBL" id="KAI1883318.1"/>
    </source>
</evidence>
<feature type="compositionally biased region" description="Polar residues" evidence="1">
    <location>
        <begin position="35"/>
        <end position="45"/>
    </location>
</feature>
<accession>A0A8T3CL56</accession>
<organism evidence="2 3">
    <name type="scientific">Albula goreensis</name>
    <dbReference type="NCBI Taxonomy" id="1534307"/>
    <lineage>
        <taxon>Eukaryota</taxon>
        <taxon>Metazoa</taxon>
        <taxon>Chordata</taxon>
        <taxon>Craniata</taxon>
        <taxon>Vertebrata</taxon>
        <taxon>Euteleostomi</taxon>
        <taxon>Actinopterygii</taxon>
        <taxon>Neopterygii</taxon>
        <taxon>Teleostei</taxon>
        <taxon>Albuliformes</taxon>
        <taxon>Albulidae</taxon>
        <taxon>Albula</taxon>
    </lineage>
</organism>
<reference evidence="2" key="1">
    <citation type="submission" date="2021-01" db="EMBL/GenBank/DDBJ databases">
        <authorList>
            <person name="Zahm M."/>
            <person name="Roques C."/>
            <person name="Cabau C."/>
            <person name="Klopp C."/>
            <person name="Donnadieu C."/>
            <person name="Jouanno E."/>
            <person name="Lampietro C."/>
            <person name="Louis A."/>
            <person name="Herpin A."/>
            <person name="Echchiki A."/>
            <person name="Berthelot C."/>
            <person name="Parey E."/>
            <person name="Roest-Crollius H."/>
            <person name="Braasch I."/>
            <person name="Postlethwait J."/>
            <person name="Bobe J."/>
            <person name="Montfort J."/>
            <person name="Bouchez O."/>
            <person name="Begum T."/>
            <person name="Mejri S."/>
            <person name="Adams A."/>
            <person name="Chen W.-J."/>
            <person name="Guiguen Y."/>
        </authorList>
    </citation>
    <scope>NUCLEOTIDE SEQUENCE</scope>
    <source>
        <tissue evidence="2">Blood</tissue>
    </source>
</reference>
<feature type="region of interest" description="Disordered" evidence="1">
    <location>
        <begin position="1"/>
        <end position="66"/>
    </location>
</feature>
<dbReference type="EMBL" id="JAERUA010000024">
    <property type="protein sequence ID" value="KAI1883318.1"/>
    <property type="molecule type" value="Genomic_DNA"/>
</dbReference>
<protein>
    <submittedName>
        <fullName evidence="2">Uncharacterized protein</fullName>
    </submittedName>
</protein>
<gene>
    <name evidence="2" type="ORF">AGOR_G00243960</name>
</gene>
<feature type="compositionally biased region" description="Low complexity" evidence="1">
    <location>
        <begin position="56"/>
        <end position="65"/>
    </location>
</feature>
<proteinExistence type="predicted"/>
<dbReference type="AlphaFoldDB" id="A0A8T3CL56"/>
<evidence type="ECO:0000256" key="1">
    <source>
        <dbReference type="SAM" id="MobiDB-lite"/>
    </source>
</evidence>
<dbReference type="Proteomes" id="UP000829720">
    <property type="component" value="Unassembled WGS sequence"/>
</dbReference>
<evidence type="ECO:0000313" key="3">
    <source>
        <dbReference type="Proteomes" id="UP000829720"/>
    </source>
</evidence>
<comment type="caution">
    <text evidence="2">The sequence shown here is derived from an EMBL/GenBank/DDBJ whole genome shotgun (WGS) entry which is preliminary data.</text>
</comment>
<name>A0A8T3CL56_9TELE</name>